<protein>
    <recommendedName>
        <fullName evidence="4">Chromo domain-containing protein</fullName>
    </recommendedName>
</protein>
<dbReference type="InterPro" id="IPR023780">
    <property type="entry name" value="Chromo_domain"/>
</dbReference>
<reference evidence="5" key="1">
    <citation type="submission" date="2020-08" db="EMBL/GenBank/DDBJ databases">
        <title>Genome sequencing and assembly of the red palm weevil Rhynchophorus ferrugineus.</title>
        <authorList>
            <person name="Dias G.B."/>
            <person name="Bergman C.M."/>
            <person name="Manee M."/>
        </authorList>
    </citation>
    <scope>NUCLEOTIDE SEQUENCE</scope>
    <source>
        <strain evidence="5">AA-2017</strain>
        <tissue evidence="5">Whole larva</tissue>
    </source>
</reference>
<dbReference type="GO" id="GO:0005694">
    <property type="term" value="C:chromosome"/>
    <property type="evidence" value="ECO:0007669"/>
    <property type="project" value="UniProtKB-ARBA"/>
</dbReference>
<feature type="compositionally biased region" description="Polar residues" evidence="3">
    <location>
        <begin position="28"/>
        <end position="38"/>
    </location>
</feature>
<feature type="compositionally biased region" description="Basic and acidic residues" evidence="3">
    <location>
        <begin position="292"/>
        <end position="302"/>
    </location>
</feature>
<evidence type="ECO:0000259" key="4">
    <source>
        <dbReference type="PROSITE" id="PS50013"/>
    </source>
</evidence>
<organism evidence="5 6">
    <name type="scientific">Rhynchophorus ferrugineus</name>
    <name type="common">Red palm weevil</name>
    <name type="synonym">Curculio ferrugineus</name>
    <dbReference type="NCBI Taxonomy" id="354439"/>
    <lineage>
        <taxon>Eukaryota</taxon>
        <taxon>Metazoa</taxon>
        <taxon>Ecdysozoa</taxon>
        <taxon>Arthropoda</taxon>
        <taxon>Hexapoda</taxon>
        <taxon>Insecta</taxon>
        <taxon>Pterygota</taxon>
        <taxon>Neoptera</taxon>
        <taxon>Endopterygota</taxon>
        <taxon>Coleoptera</taxon>
        <taxon>Polyphaga</taxon>
        <taxon>Cucujiformia</taxon>
        <taxon>Curculionidae</taxon>
        <taxon>Dryophthorinae</taxon>
        <taxon>Rhynchophorus</taxon>
    </lineage>
</organism>
<dbReference type="PROSITE" id="PS50013">
    <property type="entry name" value="CHROMO_2"/>
    <property type="match status" value="1"/>
</dbReference>
<name>A0A834M972_RHYFE</name>
<feature type="compositionally biased region" description="Basic and acidic residues" evidence="3">
    <location>
        <begin position="235"/>
        <end position="257"/>
    </location>
</feature>
<feature type="region of interest" description="Disordered" evidence="3">
    <location>
        <begin position="292"/>
        <end position="327"/>
    </location>
</feature>
<proteinExistence type="predicted"/>
<dbReference type="PANTHER" id="PTHR22812">
    <property type="entry name" value="CHROMOBOX PROTEIN"/>
    <property type="match status" value="1"/>
</dbReference>
<dbReference type="CDD" id="cd18640">
    <property type="entry name" value="CD_Chro-like"/>
    <property type="match status" value="1"/>
</dbReference>
<accession>A0A834M972</accession>
<feature type="compositionally biased region" description="Acidic residues" evidence="3">
    <location>
        <begin position="910"/>
        <end position="919"/>
    </location>
</feature>
<dbReference type="InterPro" id="IPR051219">
    <property type="entry name" value="Heterochromatin_chromo-domain"/>
</dbReference>
<sequence>MDEISKEPGHRASVSMPSLDVGDDFPVPTTSTLNTDQTNSTFVCTDTQFTAVVTDALVTSSDALTPDSISYSSVDTPSLENTQSLEAPSVEDNTEVLPQPEEGLDDSQGEEDPSIAIDQFIKRIADEQLSSKRIGSQEEKENDQEKEISEDLVLQPENKELLEDNVLPAEPDNVLVVPENVTSKPPLALMQDTNSLPLESDTLPDEALALSEINESTMPVKSEEKLSQTDIDLSQNKEPEPMDIDESHLEAHSEENVVPKNEPAEDMNEDTRETESPSDFMQAESIEEIQKEIDKIPPKKITDSTQNGKIDDSLKINPDKNENENHTQKSIEQILCDGLEKAVTDDDEKYIFGNDNTQDTSGVSRDRILIDKAQEEIKKFDVLVCGECHNTFYFIEEFTAHKNGKCTKVSTITSSCENESKPQVWGYVLWRIKQAKELGLSSSSSSWSMYQKWCKLPEDDKNAWITAGQSIQFASKISGAKITEVKGKQNKQVLVQKVVDNETLPLEFVDSNKENSDSLDGDSSPSNIIKKTINKPVKLNNDVTIMPSNKIGSPHRDQTNTAIRTTKILSTQKQEFPVEKIVAKRFNPRKKTWEYNIKWESFPSESNTWEPVSNLGHCKLMLEKFEEQLKRVKEEKAKQTQTAPKGRGRPPNRSYNKSTTSQYVPIAPKVMSPKMSNVMSDDYASGSGRPQRSSKQKALNQVKAWCGNISDDDSTGYKRKHDDDSDEDYDEKRIKLEEESDDSDKDIKPKISVKKVGKPTTPITVKNGSTGSQQILPSNILIPDANGVVRINQKQLPSLSSGVYIMSKTAGIIKLDSSTSKVATSGGQTIVKVAPKIGQTQIKIVKKEGNTTKQIIQISPKTVASSPIKVTPVKVSSQKNPVKIRKGSPLSTDPTKVIRKYDQSKLSDERSDEDSDDGLEPLPFPALDDPLPEPESPPGEFVLDPETGKIAGREYVDKPVVIKEEPQSVPQTTNELENIVKLAAADITEEDLQGDTSVDTETMTIAQEPKNTIVQTIKADVSSSGHLGVRRVVKYTTSHGLTEGSILNKALTQAGQQRAIISSVKAGGPQQHTRVVQQKVINSMVTQRVPGHNKTIVRHVIAPQGSHGNMNVIRTRTVVPKPKFNLAPQKPLPSPLQPTRTYSSVGGVRQQIGGNAANKVQVYSTKSTGQMGQAGGMVRKGPTVVSRSSSGQMGGTQKVQGQYPQRQTPTKVVRRVVTSARKSEPSVGMMSSAASVHNKVQASKPKAVINMPSLTDDDTSMGTIAKAQKPPGSSGAAVSSPIIKQEALSQSESLENDALNQQETPEGVSNDSVTDWSSFTMADSDNPIYITGDDGTIYQVAGQNEQGQTILITQGPDGQQQCLLVTNEVGDTPAEEQPNASEVAPTPESVLAIPEDNPLQAVGEAAPTSVAAALVDDSAATVPLQIKTDVSEIEGIEEGMQDQVVAQVVRAEPPSPGGTHKVVVMLPDGNLMVTQVSPEEYASLELE</sequence>
<dbReference type="EMBL" id="JAACXV010014208">
    <property type="protein sequence ID" value="KAF7269594.1"/>
    <property type="molecule type" value="Genomic_DNA"/>
</dbReference>
<feature type="region of interest" description="Disordered" evidence="3">
    <location>
        <begin position="1260"/>
        <end position="1317"/>
    </location>
</feature>
<feature type="region of interest" description="Disordered" evidence="3">
    <location>
        <begin position="1167"/>
        <end position="1212"/>
    </location>
</feature>
<feature type="compositionally biased region" description="Basic and acidic residues" evidence="3">
    <location>
        <begin position="899"/>
        <end position="909"/>
    </location>
</feature>
<dbReference type="GO" id="GO:0005634">
    <property type="term" value="C:nucleus"/>
    <property type="evidence" value="ECO:0007669"/>
    <property type="project" value="UniProtKB-SubCell"/>
</dbReference>
<feature type="region of interest" description="Disordered" evidence="3">
    <location>
        <begin position="209"/>
        <end position="280"/>
    </location>
</feature>
<feature type="compositionally biased region" description="Polar residues" evidence="3">
    <location>
        <begin position="653"/>
        <end position="663"/>
    </location>
</feature>
<evidence type="ECO:0000313" key="6">
    <source>
        <dbReference type="Proteomes" id="UP000625711"/>
    </source>
</evidence>
<dbReference type="InterPro" id="IPR016197">
    <property type="entry name" value="Chromo-like_dom_sf"/>
</dbReference>
<feature type="compositionally biased region" description="Low complexity" evidence="3">
    <location>
        <begin position="1270"/>
        <end position="1281"/>
    </location>
</feature>
<feature type="compositionally biased region" description="Polar residues" evidence="3">
    <location>
        <begin position="1287"/>
        <end position="1317"/>
    </location>
</feature>
<keyword evidence="2" id="KW-0539">Nucleus</keyword>
<evidence type="ECO:0000256" key="3">
    <source>
        <dbReference type="SAM" id="MobiDB-lite"/>
    </source>
</evidence>
<evidence type="ECO:0000313" key="5">
    <source>
        <dbReference type="EMBL" id="KAF7269594.1"/>
    </source>
</evidence>
<feature type="region of interest" description="Disordered" evidence="3">
    <location>
        <begin position="632"/>
        <end position="751"/>
    </location>
</feature>
<dbReference type="SMART" id="SM00298">
    <property type="entry name" value="CHROMO"/>
    <property type="match status" value="1"/>
</dbReference>
<keyword evidence="6" id="KW-1185">Reference proteome</keyword>
<feature type="compositionally biased region" description="Basic and acidic residues" evidence="3">
    <location>
        <begin position="1"/>
        <end position="10"/>
    </location>
</feature>
<feature type="compositionally biased region" description="Polar residues" evidence="3">
    <location>
        <begin position="65"/>
        <end position="86"/>
    </location>
</feature>
<evidence type="ECO:0000256" key="2">
    <source>
        <dbReference type="ARBA" id="ARBA00023242"/>
    </source>
</evidence>
<feature type="compositionally biased region" description="Basic and acidic residues" evidence="3">
    <location>
        <begin position="128"/>
        <end position="149"/>
    </location>
</feature>
<feature type="compositionally biased region" description="Acidic residues" evidence="3">
    <location>
        <begin position="102"/>
        <end position="112"/>
    </location>
</feature>
<evidence type="ECO:0000256" key="1">
    <source>
        <dbReference type="ARBA" id="ARBA00004123"/>
    </source>
</evidence>
<dbReference type="SUPFAM" id="SSF54160">
    <property type="entry name" value="Chromo domain-like"/>
    <property type="match status" value="1"/>
</dbReference>
<feature type="compositionally biased region" description="Polar residues" evidence="3">
    <location>
        <begin position="1185"/>
        <end position="1210"/>
    </location>
</feature>
<dbReference type="OrthoDB" id="1918685at2759"/>
<dbReference type="Gene3D" id="2.40.50.40">
    <property type="match status" value="1"/>
</dbReference>
<dbReference type="Pfam" id="PF00385">
    <property type="entry name" value="Chromo"/>
    <property type="match status" value="1"/>
</dbReference>
<comment type="caution">
    <text evidence="5">The sequence shown here is derived from an EMBL/GenBank/DDBJ whole genome shotgun (WGS) entry which is preliminary data.</text>
</comment>
<feature type="region of interest" description="Disordered" evidence="3">
    <location>
        <begin position="128"/>
        <end position="157"/>
    </location>
</feature>
<feature type="region of interest" description="Disordered" evidence="3">
    <location>
        <begin position="1"/>
        <end position="38"/>
    </location>
</feature>
<gene>
    <name evidence="5" type="ORF">GWI33_017371</name>
</gene>
<feature type="compositionally biased region" description="Polar residues" evidence="3">
    <location>
        <begin position="688"/>
        <end position="699"/>
    </location>
</feature>
<feature type="compositionally biased region" description="Basic and acidic residues" evidence="3">
    <location>
        <begin position="309"/>
        <end position="327"/>
    </location>
</feature>
<dbReference type="Proteomes" id="UP000625711">
    <property type="component" value="Unassembled WGS sequence"/>
</dbReference>
<dbReference type="InterPro" id="IPR000953">
    <property type="entry name" value="Chromo/chromo_shadow_dom"/>
</dbReference>
<feature type="region of interest" description="Disordered" evidence="3">
    <location>
        <begin position="65"/>
        <end position="112"/>
    </location>
</feature>
<comment type="subcellular location">
    <subcellularLocation>
        <location evidence="1">Nucleus</location>
    </subcellularLocation>
</comment>
<feature type="region of interest" description="Disordered" evidence="3">
    <location>
        <begin position="874"/>
        <end position="945"/>
    </location>
</feature>
<feature type="domain" description="Chromo" evidence="4">
    <location>
        <begin position="576"/>
        <end position="637"/>
    </location>
</feature>